<keyword evidence="3 4" id="KW-0413">Isomerase</keyword>
<dbReference type="InterPro" id="IPR020097">
    <property type="entry name" value="PsdUridine_synth_TruA_a/b_dom"/>
</dbReference>
<reference evidence="6 7" key="1">
    <citation type="journal article" date="2018" name="PLoS Genet.">
        <title>Population sequencing reveals clonal diversity and ancestral inbreeding in the grapevine cultivar Chardonnay.</title>
        <authorList>
            <person name="Roach M.J."/>
            <person name="Johnson D.L."/>
            <person name="Bohlmann J."/>
            <person name="van Vuuren H.J."/>
            <person name="Jones S.J."/>
            <person name="Pretorius I.S."/>
            <person name="Schmidt S.A."/>
            <person name="Borneman A.R."/>
        </authorList>
    </citation>
    <scope>NUCLEOTIDE SEQUENCE [LARGE SCALE GENOMIC DNA]</scope>
    <source>
        <strain evidence="7">cv. Chardonnay</strain>
        <tissue evidence="6">Leaf</tissue>
    </source>
</reference>
<dbReference type="OrthoDB" id="25767at2759"/>
<dbReference type="Pfam" id="PF01416">
    <property type="entry name" value="PseudoU_synth_1"/>
    <property type="match status" value="1"/>
</dbReference>
<evidence type="ECO:0000313" key="7">
    <source>
        <dbReference type="Proteomes" id="UP000288805"/>
    </source>
</evidence>
<dbReference type="Gene3D" id="3.30.70.580">
    <property type="entry name" value="Pseudouridine synthase I, catalytic domain, N-terminal subdomain"/>
    <property type="match status" value="1"/>
</dbReference>
<comment type="catalytic activity">
    <reaction evidence="4">
        <text>uridine(38/39/40) in tRNA = pseudouridine(38/39/40) in tRNA</text>
        <dbReference type="Rhea" id="RHEA:22376"/>
        <dbReference type="Rhea" id="RHEA-COMP:10085"/>
        <dbReference type="Rhea" id="RHEA-COMP:10087"/>
        <dbReference type="ChEBI" id="CHEBI:65314"/>
        <dbReference type="ChEBI" id="CHEBI:65315"/>
        <dbReference type="EC" id="5.4.99.12"/>
    </reaction>
</comment>
<dbReference type="InterPro" id="IPR020094">
    <property type="entry name" value="TruA/RsuA/RluB/E/F_N"/>
</dbReference>
<dbReference type="InterPro" id="IPR001406">
    <property type="entry name" value="PsdUridine_synth_TruA"/>
</dbReference>
<evidence type="ECO:0000256" key="4">
    <source>
        <dbReference type="RuleBase" id="RU003792"/>
    </source>
</evidence>
<gene>
    <name evidence="6" type="primary">PUS3_0</name>
    <name evidence="6" type="ORF">CK203_103835</name>
</gene>
<dbReference type="PANTHER" id="PTHR11142">
    <property type="entry name" value="PSEUDOURIDYLATE SYNTHASE"/>
    <property type="match status" value="1"/>
</dbReference>
<name>A0A438CHL3_VITVI</name>
<dbReference type="PANTHER" id="PTHR11142:SF5">
    <property type="entry name" value="TRNA PSEUDOURIDINE(38_39) SYNTHASE"/>
    <property type="match status" value="1"/>
</dbReference>
<evidence type="ECO:0000256" key="3">
    <source>
        <dbReference type="ARBA" id="ARBA00023235"/>
    </source>
</evidence>
<dbReference type="SUPFAM" id="SSF55120">
    <property type="entry name" value="Pseudouridine synthase"/>
    <property type="match status" value="1"/>
</dbReference>
<organism evidence="6 7">
    <name type="scientific">Vitis vinifera</name>
    <name type="common">Grape</name>
    <dbReference type="NCBI Taxonomy" id="29760"/>
    <lineage>
        <taxon>Eukaryota</taxon>
        <taxon>Viridiplantae</taxon>
        <taxon>Streptophyta</taxon>
        <taxon>Embryophyta</taxon>
        <taxon>Tracheophyta</taxon>
        <taxon>Spermatophyta</taxon>
        <taxon>Magnoliopsida</taxon>
        <taxon>eudicotyledons</taxon>
        <taxon>Gunneridae</taxon>
        <taxon>Pentapetalae</taxon>
        <taxon>rosids</taxon>
        <taxon>Vitales</taxon>
        <taxon>Vitaceae</taxon>
        <taxon>Viteae</taxon>
        <taxon>Vitis</taxon>
    </lineage>
</organism>
<evidence type="ECO:0000259" key="5">
    <source>
        <dbReference type="Pfam" id="PF01416"/>
    </source>
</evidence>
<comment type="similarity">
    <text evidence="1 4">Belongs to the tRNA pseudouridine synthase TruA family.</text>
</comment>
<proteinExistence type="inferred from homology"/>
<dbReference type="InterPro" id="IPR020103">
    <property type="entry name" value="PsdUridine_synth_cat_dom_sf"/>
</dbReference>
<sequence>MRVLNRVLPKDIRVMGWCPVPIGFHARFSCLSREYKYFFWRGNLNILAMESAGKKFVGEHDFRNFCKMDAVNVHNYRRHIISFEIAPTNNRLTLVNKFSVRYLFELAKYPSLILTDDTSFIIFNV</sequence>
<dbReference type="GO" id="GO:0001522">
    <property type="term" value="P:pseudouridine synthesis"/>
    <property type="evidence" value="ECO:0007669"/>
    <property type="project" value="InterPro"/>
</dbReference>
<protein>
    <recommendedName>
        <fullName evidence="4">tRNA pseudouridine synthase</fullName>
        <ecNumber evidence="4">5.4.99.12</ecNumber>
    </recommendedName>
</protein>
<accession>A0A438CHL3</accession>
<keyword evidence="2 4" id="KW-0819">tRNA processing</keyword>
<dbReference type="GO" id="GO:0160147">
    <property type="term" value="F:tRNA pseudouridine(38-40) synthase activity"/>
    <property type="evidence" value="ECO:0007669"/>
    <property type="project" value="UniProtKB-EC"/>
</dbReference>
<dbReference type="EC" id="5.4.99.12" evidence="4"/>
<evidence type="ECO:0000256" key="1">
    <source>
        <dbReference type="ARBA" id="ARBA00009375"/>
    </source>
</evidence>
<dbReference type="GO" id="GO:0008033">
    <property type="term" value="P:tRNA processing"/>
    <property type="evidence" value="ECO:0007669"/>
    <property type="project" value="UniProtKB-KW"/>
</dbReference>
<dbReference type="GO" id="GO:0003723">
    <property type="term" value="F:RNA binding"/>
    <property type="evidence" value="ECO:0007669"/>
    <property type="project" value="InterPro"/>
</dbReference>
<feature type="domain" description="Pseudouridine synthase I TruA alpha/beta" evidence="5">
    <location>
        <begin position="54"/>
        <end position="91"/>
    </location>
</feature>
<evidence type="ECO:0000313" key="6">
    <source>
        <dbReference type="EMBL" id="RVW22708.1"/>
    </source>
</evidence>
<evidence type="ECO:0000256" key="2">
    <source>
        <dbReference type="ARBA" id="ARBA00022694"/>
    </source>
</evidence>
<dbReference type="EMBL" id="QGNW01002221">
    <property type="protein sequence ID" value="RVW22708.1"/>
    <property type="molecule type" value="Genomic_DNA"/>
</dbReference>
<dbReference type="Gene3D" id="3.30.70.660">
    <property type="entry name" value="Pseudouridine synthase I, catalytic domain, C-terminal subdomain"/>
    <property type="match status" value="1"/>
</dbReference>
<dbReference type="Proteomes" id="UP000288805">
    <property type="component" value="Unassembled WGS sequence"/>
</dbReference>
<dbReference type="AlphaFoldDB" id="A0A438CHL3"/>
<comment type="caution">
    <text evidence="6">The sequence shown here is derived from an EMBL/GenBank/DDBJ whole genome shotgun (WGS) entry which is preliminary data.</text>
</comment>
<dbReference type="InterPro" id="IPR020095">
    <property type="entry name" value="PsdUridine_synth_TruA_C"/>
</dbReference>